<dbReference type="FunFam" id="2.60.40.1910:FF:000002">
    <property type="entry name" value="Aminopeptidase"/>
    <property type="match status" value="1"/>
</dbReference>
<dbReference type="EnsemblMetazoa" id="tetur09g01720.1">
    <property type="protein sequence ID" value="tetur09g01720.1"/>
    <property type="gene ID" value="tetur09g01720"/>
</dbReference>
<feature type="site" description="Transition state stabilizer" evidence="14">
    <location>
        <position position="438"/>
    </location>
</feature>
<dbReference type="Gene3D" id="2.60.40.1910">
    <property type="match status" value="1"/>
</dbReference>
<evidence type="ECO:0000256" key="11">
    <source>
        <dbReference type="ARBA" id="ARBA00052895"/>
    </source>
</evidence>
<evidence type="ECO:0000256" key="13">
    <source>
        <dbReference type="PIRSR" id="PIRSR634016-3"/>
    </source>
</evidence>
<evidence type="ECO:0000256" key="10">
    <source>
        <dbReference type="ARBA" id="ARBA00023049"/>
    </source>
</evidence>
<dbReference type="InterPro" id="IPR050344">
    <property type="entry name" value="Peptidase_M1_aminopeptidases"/>
</dbReference>
<comment type="catalytic activity">
    <reaction evidence="11">
        <text>Release of an N-terminal amino acid, preferentially alanine, from a wide range of peptides, amides and arylamides.</text>
        <dbReference type="EC" id="3.4.11.14"/>
    </reaction>
</comment>
<dbReference type="Pfam" id="PF11838">
    <property type="entry name" value="ERAP1_C"/>
    <property type="match status" value="1"/>
</dbReference>
<dbReference type="InterPro" id="IPR014782">
    <property type="entry name" value="Peptidase_M1_dom"/>
</dbReference>
<comment type="subcellular location">
    <subcellularLocation>
        <location evidence="2">Cell membrane</location>
        <topology evidence="2">Lipid-anchor</topology>
        <topology evidence="2">GPI-anchor</topology>
    </subcellularLocation>
    <subcellularLocation>
        <location evidence="1">Cytoplasm</location>
    </subcellularLocation>
</comment>
<evidence type="ECO:0000259" key="17">
    <source>
        <dbReference type="Pfam" id="PF11838"/>
    </source>
</evidence>
<proteinExistence type="inferred from homology"/>
<evidence type="ECO:0000256" key="15">
    <source>
        <dbReference type="RuleBase" id="RU364040"/>
    </source>
</evidence>
<dbReference type="InterPro" id="IPR001930">
    <property type="entry name" value="Peptidase_M1"/>
</dbReference>
<organism evidence="19 20">
    <name type="scientific">Tetranychus urticae</name>
    <name type="common">Two-spotted spider mite</name>
    <dbReference type="NCBI Taxonomy" id="32264"/>
    <lineage>
        <taxon>Eukaryota</taxon>
        <taxon>Metazoa</taxon>
        <taxon>Ecdysozoa</taxon>
        <taxon>Arthropoda</taxon>
        <taxon>Chelicerata</taxon>
        <taxon>Arachnida</taxon>
        <taxon>Acari</taxon>
        <taxon>Acariformes</taxon>
        <taxon>Trombidiformes</taxon>
        <taxon>Prostigmata</taxon>
        <taxon>Eleutherengona</taxon>
        <taxon>Raphignathae</taxon>
        <taxon>Tetranychoidea</taxon>
        <taxon>Tetranychidae</taxon>
        <taxon>Tetranychus</taxon>
    </lineage>
</organism>
<dbReference type="HOGENOM" id="CLU_1139280_0_0_1"/>
<dbReference type="EC" id="3.4.11.-" evidence="15"/>
<feature type="active site" description="Proton acceptor" evidence="12">
    <location>
        <position position="353"/>
    </location>
</feature>
<evidence type="ECO:0000313" key="20">
    <source>
        <dbReference type="Proteomes" id="UP000015104"/>
    </source>
</evidence>
<dbReference type="GO" id="GO:0042277">
    <property type="term" value="F:peptide binding"/>
    <property type="evidence" value="ECO:0007669"/>
    <property type="project" value="TreeGrafter"/>
</dbReference>
<dbReference type="Pfam" id="PF01433">
    <property type="entry name" value="Peptidase_M1"/>
    <property type="match status" value="1"/>
</dbReference>
<dbReference type="InterPro" id="IPR034016">
    <property type="entry name" value="M1_APN-typ"/>
</dbReference>
<dbReference type="GO" id="GO:0005615">
    <property type="term" value="C:extracellular space"/>
    <property type="evidence" value="ECO:0007669"/>
    <property type="project" value="TreeGrafter"/>
</dbReference>
<evidence type="ECO:0000256" key="4">
    <source>
        <dbReference type="ARBA" id="ARBA00022438"/>
    </source>
</evidence>
<dbReference type="GO" id="GO:0005737">
    <property type="term" value="C:cytoplasm"/>
    <property type="evidence" value="ECO:0007669"/>
    <property type="project" value="UniProtKB-SubCell"/>
</dbReference>
<feature type="domain" description="ERAP1-like C-terminal" evidence="17">
    <location>
        <begin position="579"/>
        <end position="891"/>
    </location>
</feature>
<comment type="cofactor">
    <cofactor evidence="13 15">
        <name>Zn(2+)</name>
        <dbReference type="ChEBI" id="CHEBI:29105"/>
    </cofactor>
    <text evidence="13 15">Binds 1 zinc ion per subunit.</text>
</comment>
<dbReference type="AlphaFoldDB" id="T1KD54"/>
<evidence type="ECO:0000256" key="6">
    <source>
        <dbReference type="ARBA" id="ARBA00022670"/>
    </source>
</evidence>
<dbReference type="GO" id="GO:0006508">
    <property type="term" value="P:proteolysis"/>
    <property type="evidence" value="ECO:0007669"/>
    <property type="project" value="UniProtKB-KW"/>
</dbReference>
<dbReference type="Gene3D" id="1.25.50.20">
    <property type="match status" value="1"/>
</dbReference>
<dbReference type="GO" id="GO:0070006">
    <property type="term" value="F:metalloaminopeptidase activity"/>
    <property type="evidence" value="ECO:0007669"/>
    <property type="project" value="TreeGrafter"/>
</dbReference>
<evidence type="ECO:0000256" key="7">
    <source>
        <dbReference type="ARBA" id="ARBA00022723"/>
    </source>
</evidence>
<feature type="binding site" evidence="13">
    <location>
        <position position="352"/>
    </location>
    <ligand>
        <name>Zn(2+)</name>
        <dbReference type="ChEBI" id="CHEBI:29105"/>
        <note>catalytic</note>
    </ligand>
</feature>
<evidence type="ECO:0000256" key="8">
    <source>
        <dbReference type="ARBA" id="ARBA00022801"/>
    </source>
</evidence>
<keyword evidence="10 15" id="KW-0482">Metalloprotease</keyword>
<dbReference type="InterPro" id="IPR027268">
    <property type="entry name" value="Peptidase_M4/M1_CTD_sf"/>
</dbReference>
<dbReference type="GO" id="GO:0016285">
    <property type="term" value="F:alanyl aminopeptidase activity"/>
    <property type="evidence" value="ECO:0007669"/>
    <property type="project" value="UniProtKB-EC"/>
</dbReference>
<keyword evidence="8 15" id="KW-0378">Hydrolase</keyword>
<keyword evidence="5" id="KW-0963">Cytoplasm</keyword>
<dbReference type="InterPro" id="IPR042097">
    <property type="entry name" value="Aminopeptidase_N-like_N_sf"/>
</dbReference>
<dbReference type="GO" id="GO:0008270">
    <property type="term" value="F:zinc ion binding"/>
    <property type="evidence" value="ECO:0007669"/>
    <property type="project" value="UniProtKB-UniRule"/>
</dbReference>
<dbReference type="STRING" id="32264.T1KD54"/>
<dbReference type="Gene3D" id="1.10.390.10">
    <property type="entry name" value="Neutral Protease Domain 2"/>
    <property type="match status" value="1"/>
</dbReference>
<dbReference type="GO" id="GO:0005886">
    <property type="term" value="C:plasma membrane"/>
    <property type="evidence" value="ECO:0007669"/>
    <property type="project" value="UniProtKB-SubCell"/>
</dbReference>
<dbReference type="CDD" id="cd09601">
    <property type="entry name" value="M1_APN-Q_like"/>
    <property type="match status" value="1"/>
</dbReference>
<dbReference type="Pfam" id="PF17900">
    <property type="entry name" value="Peptidase_M1_N"/>
    <property type="match status" value="1"/>
</dbReference>
<keyword evidence="7 13" id="KW-0479">Metal-binding</keyword>
<dbReference type="GO" id="GO:0043171">
    <property type="term" value="P:peptide catabolic process"/>
    <property type="evidence" value="ECO:0007669"/>
    <property type="project" value="TreeGrafter"/>
</dbReference>
<evidence type="ECO:0000256" key="14">
    <source>
        <dbReference type="PIRSR" id="PIRSR634016-4"/>
    </source>
</evidence>
<dbReference type="InterPro" id="IPR045357">
    <property type="entry name" value="Aminopeptidase_N-like_N"/>
</dbReference>
<feature type="binding site" evidence="13">
    <location>
        <position position="356"/>
    </location>
    <ligand>
        <name>Zn(2+)</name>
        <dbReference type="ChEBI" id="CHEBI:29105"/>
        <note>catalytic</note>
    </ligand>
</feature>
<dbReference type="InterPro" id="IPR024571">
    <property type="entry name" value="ERAP1-like_C_dom"/>
</dbReference>
<protein>
    <recommendedName>
        <fullName evidence="15">Aminopeptidase</fullName>
        <ecNumber evidence="15">3.4.11.-</ecNumber>
    </recommendedName>
</protein>
<dbReference type="EMBL" id="CAEY01002009">
    <property type="status" value="NOT_ANNOTATED_CDS"/>
    <property type="molecule type" value="Genomic_DNA"/>
</dbReference>
<dbReference type="FunFam" id="1.10.390.10:FF:000001">
    <property type="entry name" value="Aminopeptidase"/>
    <property type="match status" value="1"/>
</dbReference>
<dbReference type="FunFam" id="2.60.40.1730:FF:000002">
    <property type="entry name" value="Aminopeptidase"/>
    <property type="match status" value="1"/>
</dbReference>
<keyword evidence="9 13" id="KW-0862">Zinc</keyword>
<evidence type="ECO:0000256" key="1">
    <source>
        <dbReference type="ARBA" id="ARBA00004496"/>
    </source>
</evidence>
<evidence type="ECO:0000256" key="9">
    <source>
        <dbReference type="ARBA" id="ARBA00022833"/>
    </source>
</evidence>
<dbReference type="Proteomes" id="UP000015104">
    <property type="component" value="Unassembled WGS sequence"/>
</dbReference>
<evidence type="ECO:0000256" key="5">
    <source>
        <dbReference type="ARBA" id="ARBA00022490"/>
    </source>
</evidence>
<evidence type="ECO:0000313" key="19">
    <source>
        <dbReference type="EnsemblMetazoa" id="tetur09g01720.1"/>
    </source>
</evidence>
<comment type="similarity">
    <text evidence="3 15">Belongs to the peptidase M1 family.</text>
</comment>
<dbReference type="SUPFAM" id="SSF55486">
    <property type="entry name" value="Metalloproteases ('zincins'), catalytic domain"/>
    <property type="match status" value="1"/>
</dbReference>
<dbReference type="Gene3D" id="2.60.40.1730">
    <property type="entry name" value="tricorn interacting facor f3 domain"/>
    <property type="match status" value="1"/>
</dbReference>
<dbReference type="FunFam" id="1.25.50.20:FF:000002">
    <property type="entry name" value="Aminopeptidase"/>
    <property type="match status" value="1"/>
</dbReference>
<evidence type="ECO:0000256" key="3">
    <source>
        <dbReference type="ARBA" id="ARBA00010136"/>
    </source>
</evidence>
<evidence type="ECO:0000256" key="2">
    <source>
        <dbReference type="ARBA" id="ARBA00004609"/>
    </source>
</evidence>
<evidence type="ECO:0000256" key="12">
    <source>
        <dbReference type="PIRSR" id="PIRSR634016-1"/>
    </source>
</evidence>
<evidence type="ECO:0000259" key="18">
    <source>
        <dbReference type="Pfam" id="PF17900"/>
    </source>
</evidence>
<keyword evidence="6 15" id="KW-0645">Protease</keyword>
<feature type="domain" description="Aminopeptidase N-like N-terminal" evidence="18">
    <location>
        <begin position="61"/>
        <end position="245"/>
    </location>
</feature>
<keyword evidence="20" id="KW-1185">Reference proteome</keyword>
<dbReference type="PANTHER" id="PTHR11533:SF174">
    <property type="entry name" value="PUROMYCIN-SENSITIVE AMINOPEPTIDASE-RELATED"/>
    <property type="match status" value="1"/>
</dbReference>
<feature type="domain" description="Peptidase M1 membrane alanine aminopeptidase" evidence="16">
    <location>
        <begin position="280"/>
        <end position="497"/>
    </location>
</feature>
<reference evidence="19" key="2">
    <citation type="submission" date="2015-06" db="UniProtKB">
        <authorList>
            <consortium name="EnsemblMetazoa"/>
        </authorList>
    </citation>
    <scope>IDENTIFICATION</scope>
</reference>
<dbReference type="PANTHER" id="PTHR11533">
    <property type="entry name" value="PROTEASE M1 ZINC METALLOPROTEASE"/>
    <property type="match status" value="1"/>
</dbReference>
<dbReference type="PRINTS" id="PR00756">
    <property type="entry name" value="ALADIPTASE"/>
</dbReference>
<keyword evidence="4 15" id="KW-0031">Aminopeptidase</keyword>
<name>T1KD54_TETUR</name>
<accession>T1KD54</accession>
<feature type="binding site" evidence="13">
    <location>
        <position position="375"/>
    </location>
    <ligand>
        <name>Zn(2+)</name>
        <dbReference type="ChEBI" id="CHEBI:29105"/>
        <note>catalytic</note>
    </ligand>
</feature>
<dbReference type="SUPFAM" id="SSF63737">
    <property type="entry name" value="Leukotriene A4 hydrolase N-terminal domain"/>
    <property type="match status" value="1"/>
</dbReference>
<reference evidence="20" key="1">
    <citation type="submission" date="2011-08" db="EMBL/GenBank/DDBJ databases">
        <authorList>
            <person name="Rombauts S."/>
        </authorList>
    </citation>
    <scope>NUCLEOTIDE SEQUENCE</scope>
    <source>
        <strain evidence="20">London</strain>
    </source>
</reference>
<evidence type="ECO:0000259" key="16">
    <source>
        <dbReference type="Pfam" id="PF01433"/>
    </source>
</evidence>
<sequence>MPLQIIVTTLRSSVTKFATHSLGKVIRTQKNTFCSVTLQSKMTSSLTAVKTYERLPKNVIPQLYKLELTPNLENFTFTGKEDVEVSIKESTNQVILNASQLEVQEALFKDPSGSTLKGNVTLDTKDEKVLIKFDESLKIGSGTLSIAFSGILNDQMKGFYRSKYTTPSGEERYAATTQFEAPDARRAFPCWDEPAFKAQFEVTLIAPKDRTVLSNTEPVQQVQHPDNANLQIVKFAPTPIMSSYLLAFIVGEYDFLETITKNKTRVRIYTPVGKKEQGQYALEIASKSLTFFEDYFNIPFPLSKLDHIAIPDFASGAMENWGLVTYREVRILTDPKNTSAINREQTAITIAHETAHQWFGNLVTMDWWTDLWLNEGFASFMEYLAVDSIHPEFDIWSQFASYAALPALKLDSLRDSHPIEVPVAHPDDIDSIFDLISYEKGASIIRMCHDWIGDEAFRKGLHNYLTKHAYKNAVTQDLWDALEEVSGKPVGKVMGYWTKQKGYPVIKVESKQDGNNRIIKLTQRKFTVDGTLNDEESKAQWMVPITIITSQDLNKVALSALMTEKSTEITLPNVTADTWVKLNLRLNGFYRVQYSAEMLKALAPAISTKQLAPIDRLQILDDQFALLMAGQVSSAQFLELLSSYANEDNYVTWVAIDNCISKLDLLLSYTDLSEKFAKFGINFYSKIYNELGFDIKDEKSHTENLLRSLVLLRLAKFKYAPVIEESIKRFKAHVAGTPIHPDIRSSVYRAVASSCDDETFNTFFKLYRDTDLHEEKVRLIQSTGSSGDLARIRQLLNFTFSPEVRSQDAWRVFICTVGTKLGREEAWKFFKDNADEFKRRYGSHMANAFVIEHLTNGFASEEKYKEVESFFLQNSFSGHEKVVLRSLETIKTHADWLKRETDSVRNFLESI</sequence>